<dbReference type="EMBL" id="CAJNIZ010005147">
    <property type="protein sequence ID" value="CAE7239280.1"/>
    <property type="molecule type" value="Genomic_DNA"/>
</dbReference>
<dbReference type="SUPFAM" id="SSF47928">
    <property type="entry name" value="N-terminal domain of the delta subunit of the F1F0-ATP synthase"/>
    <property type="match status" value="1"/>
</dbReference>
<evidence type="ECO:0000256" key="3">
    <source>
        <dbReference type="ARBA" id="ARBA00022448"/>
    </source>
</evidence>
<keyword evidence="3" id="KW-0813">Transport</keyword>
<dbReference type="NCBIfam" id="TIGR01145">
    <property type="entry name" value="ATP_synt_delta"/>
    <property type="match status" value="1"/>
</dbReference>
<dbReference type="OrthoDB" id="433087at2759"/>
<dbReference type="PROSITE" id="PS00389">
    <property type="entry name" value="ATPASE_DELTA"/>
    <property type="match status" value="1"/>
</dbReference>
<protein>
    <submittedName>
        <fullName evidence="9">AtpD protein</fullName>
    </submittedName>
</protein>
<dbReference type="InterPro" id="IPR020781">
    <property type="entry name" value="ATPase_OSCP/d_CS"/>
</dbReference>
<dbReference type="GO" id="GO:0016020">
    <property type="term" value="C:membrane"/>
    <property type="evidence" value="ECO:0007669"/>
    <property type="project" value="UniProtKB-SubCell"/>
</dbReference>
<dbReference type="HAMAP" id="MF_01416">
    <property type="entry name" value="ATP_synth_delta_bact"/>
    <property type="match status" value="1"/>
</dbReference>
<keyword evidence="6" id="KW-0793">Thylakoid</keyword>
<organism evidence="9 10">
    <name type="scientific">Symbiodinium pilosum</name>
    <name type="common">Dinoflagellate</name>
    <dbReference type="NCBI Taxonomy" id="2952"/>
    <lineage>
        <taxon>Eukaryota</taxon>
        <taxon>Sar</taxon>
        <taxon>Alveolata</taxon>
        <taxon>Dinophyceae</taxon>
        <taxon>Suessiales</taxon>
        <taxon>Symbiodiniaceae</taxon>
        <taxon>Symbiodinium</taxon>
    </lineage>
</organism>
<comment type="caution">
    <text evidence="9">The sequence shown here is derived from an EMBL/GenBank/DDBJ whole genome shotgun (WGS) entry which is preliminary data.</text>
</comment>
<dbReference type="AlphaFoldDB" id="A0A812LC38"/>
<comment type="similarity">
    <text evidence="2">Belongs to the ATPase delta chain family.</text>
</comment>
<evidence type="ECO:0000256" key="6">
    <source>
        <dbReference type="ARBA" id="ARBA00023078"/>
    </source>
</evidence>
<gene>
    <name evidence="9" type="primary">atpD</name>
    <name evidence="9" type="ORF">SPIL2461_LOCUS4029</name>
</gene>
<accession>A0A812LC38</accession>
<keyword evidence="7" id="KW-0472">Membrane</keyword>
<dbReference type="Proteomes" id="UP000649617">
    <property type="component" value="Unassembled WGS sequence"/>
</dbReference>
<name>A0A812LC38_SYMPI</name>
<evidence type="ECO:0000256" key="1">
    <source>
        <dbReference type="ARBA" id="ARBA00004370"/>
    </source>
</evidence>
<evidence type="ECO:0000256" key="4">
    <source>
        <dbReference type="ARBA" id="ARBA00022781"/>
    </source>
</evidence>
<keyword evidence="8" id="KW-0066">ATP synthesis</keyword>
<evidence type="ECO:0000313" key="10">
    <source>
        <dbReference type="Proteomes" id="UP000649617"/>
    </source>
</evidence>
<evidence type="ECO:0000256" key="8">
    <source>
        <dbReference type="ARBA" id="ARBA00023310"/>
    </source>
</evidence>
<dbReference type="GO" id="GO:0046933">
    <property type="term" value="F:proton-transporting ATP synthase activity, rotational mechanism"/>
    <property type="evidence" value="ECO:0007669"/>
    <property type="project" value="InterPro"/>
</dbReference>
<evidence type="ECO:0000313" key="9">
    <source>
        <dbReference type="EMBL" id="CAE7239280.1"/>
    </source>
</evidence>
<keyword evidence="10" id="KW-1185">Reference proteome</keyword>
<dbReference type="PANTHER" id="PTHR11910">
    <property type="entry name" value="ATP SYNTHASE DELTA CHAIN"/>
    <property type="match status" value="1"/>
</dbReference>
<dbReference type="Gene3D" id="1.10.520.20">
    <property type="entry name" value="N-terminal domain of the delta subunit of the F1F0-ATP synthase"/>
    <property type="match status" value="1"/>
</dbReference>
<keyword evidence="5" id="KW-0406">Ion transport</keyword>
<sequence length="562" mass="60761">MRLVPPGDVLALLANSNLPNSSKTRKRGRAIYNALRCGSLLCNLRRGAVQKKDAQRLHEWLQSNWTVEGACLAPFRHFSGCEALCACEDYMSYPVHLALPGQRLFLVHGIQVATVSRDGSTRLNLAFGHIAYTSWQPIHPTDPFPLHATAFIATLIAASTANMLRQRGISLSAPLSSILWKKFPAPPGTTVGDVVRGAGPWSQAPTSPSAKRLSDLQAMLKWLENAPAANGSCPPWWPPTAHAAVCAALLQKAGSTPSAALQSFFAQASRPCFKATMSPVQISKPVMSVESAEVEAAQDTIVASLGADEMRCMHLADAVLAVAVMCFVGKLAFTPSLPAGLGRSAKMGEAARQRSLMQRSADGSYLNGYGPAVAYAKALREAAQAKGEAATVMEDVMKIKAFYEDESIIEDLSLVQNDFNLTSVERADKILAMVKPLKSTVMPKFVTFIAKKMRLKALKPICLEYVQAAFFKESVAPVRVTSAVRLSEEQKNKIIDKMKVKCETDSIKLIEEVDANLISGFKLEWGFIDPVNLDAPSNGVDLTLRNILNKKALQVGGLVDAL</sequence>
<evidence type="ECO:0000256" key="2">
    <source>
        <dbReference type="ARBA" id="ARBA00007046"/>
    </source>
</evidence>
<reference evidence="9" key="1">
    <citation type="submission" date="2021-02" db="EMBL/GenBank/DDBJ databases">
        <authorList>
            <person name="Dougan E. K."/>
            <person name="Rhodes N."/>
            <person name="Thang M."/>
            <person name="Chan C."/>
        </authorList>
    </citation>
    <scope>NUCLEOTIDE SEQUENCE</scope>
</reference>
<comment type="subcellular location">
    <subcellularLocation>
        <location evidence="1">Membrane</location>
    </subcellularLocation>
</comment>
<dbReference type="Pfam" id="PF00213">
    <property type="entry name" value="OSCP"/>
    <property type="match status" value="1"/>
</dbReference>
<dbReference type="InterPro" id="IPR026015">
    <property type="entry name" value="ATP_synth_OSCP/delta_N_sf"/>
</dbReference>
<evidence type="ECO:0000256" key="7">
    <source>
        <dbReference type="ARBA" id="ARBA00023136"/>
    </source>
</evidence>
<evidence type="ECO:0000256" key="5">
    <source>
        <dbReference type="ARBA" id="ARBA00023065"/>
    </source>
</evidence>
<dbReference type="InterPro" id="IPR000711">
    <property type="entry name" value="ATPase_OSCP/dsu"/>
</dbReference>
<proteinExistence type="inferred from homology"/>
<keyword evidence="4" id="KW-0375">Hydrogen ion transport</keyword>